<keyword evidence="2" id="KW-1185">Reference proteome</keyword>
<organism evidence="1 2">
    <name type="scientific">Acrasis kona</name>
    <dbReference type="NCBI Taxonomy" id="1008807"/>
    <lineage>
        <taxon>Eukaryota</taxon>
        <taxon>Discoba</taxon>
        <taxon>Heterolobosea</taxon>
        <taxon>Tetramitia</taxon>
        <taxon>Eutetramitia</taxon>
        <taxon>Acrasidae</taxon>
        <taxon>Acrasis</taxon>
    </lineage>
</organism>
<accession>A0AAW2YKJ0</accession>
<proteinExistence type="predicted"/>
<reference evidence="1 2" key="1">
    <citation type="submission" date="2024-03" db="EMBL/GenBank/DDBJ databases">
        <title>The Acrasis kona genome and developmental transcriptomes reveal deep origins of eukaryotic multicellular pathways.</title>
        <authorList>
            <person name="Sheikh S."/>
            <person name="Fu C.-J."/>
            <person name="Brown M.W."/>
            <person name="Baldauf S.L."/>
        </authorList>
    </citation>
    <scope>NUCLEOTIDE SEQUENCE [LARGE SCALE GENOMIC DNA]</scope>
    <source>
        <strain evidence="1 2">ATCC MYA-3509</strain>
    </source>
</reference>
<sequence length="170" mass="19977">MKPPHHITQVHRAQQNTYQTRSAADIPVANLSKVKFQRLVVPVMDQVLFVNGESCGLDLNRVNKIIDQYYHLSEFIIKWNQKISGQHKYKHILRPFSFIPAIRKYNMKAQAELPSDMMSSGDIGVYINITNKIVVVDSKKLQDKYNDFINLYHKYRKLYNVRKLKTKQNK</sequence>
<comment type="caution">
    <text evidence="1">The sequence shown here is derived from an EMBL/GenBank/DDBJ whole genome shotgun (WGS) entry which is preliminary data.</text>
</comment>
<dbReference type="Proteomes" id="UP001431209">
    <property type="component" value="Unassembled WGS sequence"/>
</dbReference>
<name>A0AAW2YKJ0_9EUKA</name>
<evidence type="ECO:0000313" key="2">
    <source>
        <dbReference type="Proteomes" id="UP001431209"/>
    </source>
</evidence>
<protein>
    <submittedName>
        <fullName evidence="1">Uncharacterized protein</fullName>
    </submittedName>
</protein>
<dbReference type="EMBL" id="JAOPGA020000191">
    <property type="protein sequence ID" value="KAL0477534.1"/>
    <property type="molecule type" value="Genomic_DNA"/>
</dbReference>
<gene>
    <name evidence="1" type="ORF">AKO1_010831</name>
</gene>
<dbReference type="AlphaFoldDB" id="A0AAW2YKJ0"/>
<evidence type="ECO:0000313" key="1">
    <source>
        <dbReference type="EMBL" id="KAL0477534.1"/>
    </source>
</evidence>